<reference evidence="2 3" key="1">
    <citation type="submission" date="2022-01" db="EMBL/GenBank/DDBJ databases">
        <title>A chromosomal length assembly of Cordylochernes scorpioides.</title>
        <authorList>
            <person name="Zeh D."/>
            <person name="Zeh J."/>
        </authorList>
    </citation>
    <scope>NUCLEOTIDE SEQUENCE [LARGE SCALE GENOMIC DNA]</scope>
    <source>
        <strain evidence="2">IN4F17</strain>
        <tissue evidence="2">Whole Body</tissue>
    </source>
</reference>
<evidence type="ECO:0000256" key="1">
    <source>
        <dbReference type="SAM" id="MobiDB-lite"/>
    </source>
</evidence>
<gene>
    <name evidence="2" type="ORF">LAZ67_4003148</name>
</gene>
<evidence type="ECO:0000313" key="3">
    <source>
        <dbReference type="Proteomes" id="UP001235939"/>
    </source>
</evidence>
<feature type="region of interest" description="Disordered" evidence="1">
    <location>
        <begin position="396"/>
        <end position="425"/>
    </location>
</feature>
<feature type="compositionally biased region" description="Polar residues" evidence="1">
    <location>
        <begin position="412"/>
        <end position="423"/>
    </location>
</feature>
<feature type="region of interest" description="Disordered" evidence="1">
    <location>
        <begin position="286"/>
        <end position="314"/>
    </location>
</feature>
<feature type="compositionally biased region" description="Basic and acidic residues" evidence="1">
    <location>
        <begin position="598"/>
        <end position="613"/>
    </location>
</feature>
<feature type="compositionally biased region" description="Polar residues" evidence="1">
    <location>
        <begin position="668"/>
        <end position="688"/>
    </location>
</feature>
<organism evidence="2 3">
    <name type="scientific">Cordylochernes scorpioides</name>
    <dbReference type="NCBI Taxonomy" id="51811"/>
    <lineage>
        <taxon>Eukaryota</taxon>
        <taxon>Metazoa</taxon>
        <taxon>Ecdysozoa</taxon>
        <taxon>Arthropoda</taxon>
        <taxon>Chelicerata</taxon>
        <taxon>Arachnida</taxon>
        <taxon>Pseudoscorpiones</taxon>
        <taxon>Cheliferoidea</taxon>
        <taxon>Chernetidae</taxon>
        <taxon>Cordylochernes</taxon>
    </lineage>
</organism>
<feature type="compositionally biased region" description="Basic and acidic residues" evidence="1">
    <location>
        <begin position="566"/>
        <end position="588"/>
    </location>
</feature>
<feature type="region of interest" description="Disordered" evidence="1">
    <location>
        <begin position="975"/>
        <end position="1026"/>
    </location>
</feature>
<accession>A0ABY6KEJ9</accession>
<sequence>MIRHRVDRMNKDEKEVREQEIGEFPNNDHGPTTLPPHLDTIILQMATILEEMQPLHPRDLDLTSFDVFSIPSPTITSSAQRQQSPEVFNSSRNHPFQGPYIILKNISPNVVKINRPNEPLNKEHDTIHVKKLRPYTESVPHIAPPTRQAHYVQPKNNYLFPFRHLSPDLFQEYQLPIKPSSSQPLLPLIPNLFTLIQVEPTSSNNAFPVPQLQINHEPTRSQGLPRSQSSQFSGCKIADSSSRQIVSKWPAGRNWVSAFPLSDASDSPVIRLCVFYHSPPSRLRNHHLSPRLNTTNQTTEIPQLKKKLSASEKTRQTAAVPGPTALEILPQASAGHSELLPVETHLAGPLPLDQRSHLIKILRPAPTWDQQLVRIIPPTSLTEWYERVKRIREYTQPTTRQASSGPPYISGPYTSTQRFQSRSFHGETSLPSLPCRYCGQNHCNKQCRKQSLAADNTLLHQVQTPEQRSSLRDAQIHPIEQAITKPISTPQIFTSHLPKSQLNKLPIEQTSQVTIEQTSQVPIAQTTQVPIEQTSQVPIEQTSQVPIEQTSHVSIAQTSQDPTTTDPHELTLDDEMSKNPQHDHRLLLEDTDLSDSSTPDKRDSPSLSEEKCYESFGDTSQPIPTVVDLRHHERTKPPTSRGLVYTPCTATTFPIGTFQHEPRFNLRPRTSPSLQHNPASKSNRSPSTCPGAGIEPTTFCLPYLRTEKYVQGSLVDMAPARKMEQGREEDSKEPMEADTDYESGENPTFLKIKENTLGRTQEIALSQEDATPPPAVSDVLGSLTRTLHQLSAATGLSRDVELPRYDGSYEAQSFFDNYDAQVDLAQLQYTERLRRLPNLLQESLTDGLPVADQRIVAAVQTNTLQEWYRVVSRVRGTHSASQVFQQTTRTTPNPSFAPSPRYSAPRPWSARSNYAANPPPSSCRYCGAMHWHAQCPKRPAQSRLRPVYRGTTYPQHERTVLSSPAPFRVNNTRAHVTRSPDPLYTTSPAQAVNSSCPRDPPTTATDQACPVPQDSTTIGSSSHNFR</sequence>
<dbReference type="EMBL" id="CP092866">
    <property type="protein sequence ID" value="UYV66864.1"/>
    <property type="molecule type" value="Genomic_DNA"/>
</dbReference>
<protein>
    <submittedName>
        <fullName evidence="2">Uncharacterized protein</fullName>
    </submittedName>
</protein>
<proteinExistence type="predicted"/>
<name>A0ABY6KEJ9_9ARAC</name>
<feature type="region of interest" description="Disordered" evidence="1">
    <location>
        <begin position="534"/>
        <end position="620"/>
    </location>
</feature>
<dbReference type="Proteomes" id="UP001235939">
    <property type="component" value="Chromosome 04"/>
</dbReference>
<feature type="region of interest" description="Disordered" evidence="1">
    <location>
        <begin position="722"/>
        <end position="745"/>
    </location>
</feature>
<evidence type="ECO:0000313" key="2">
    <source>
        <dbReference type="EMBL" id="UYV66864.1"/>
    </source>
</evidence>
<feature type="compositionally biased region" description="Polar residues" evidence="1">
    <location>
        <begin position="984"/>
        <end position="1006"/>
    </location>
</feature>
<feature type="compositionally biased region" description="Polar residues" evidence="1">
    <location>
        <begin position="534"/>
        <end position="565"/>
    </location>
</feature>
<feature type="compositionally biased region" description="Polar residues" evidence="1">
    <location>
        <begin position="1013"/>
        <end position="1026"/>
    </location>
</feature>
<feature type="region of interest" description="Disordered" evidence="1">
    <location>
        <begin position="659"/>
        <end position="692"/>
    </location>
</feature>
<feature type="compositionally biased region" description="Basic and acidic residues" evidence="1">
    <location>
        <begin position="722"/>
        <end position="735"/>
    </location>
</feature>
<keyword evidence="3" id="KW-1185">Reference proteome</keyword>
<feature type="compositionally biased region" description="Polar residues" evidence="1">
    <location>
        <begin position="881"/>
        <end position="896"/>
    </location>
</feature>
<feature type="region of interest" description="Disordered" evidence="1">
    <location>
        <begin position="881"/>
        <end position="904"/>
    </location>
</feature>
<feature type="compositionally biased region" description="Polar residues" evidence="1">
    <location>
        <begin position="291"/>
        <end position="301"/>
    </location>
</feature>